<protein>
    <submittedName>
        <fullName evidence="2">Uncharacterized protein</fullName>
    </submittedName>
</protein>
<geneLocation type="plasmid" evidence="2 3">
    <name>C</name>
</geneLocation>
<accession>A0A1L3LYU3</accession>
<evidence type="ECO:0000313" key="3">
    <source>
        <dbReference type="Proteomes" id="UP000182306"/>
    </source>
</evidence>
<dbReference type="KEGG" id="same:SAMCFNEI73_pC1544"/>
<feature type="compositionally biased region" description="Polar residues" evidence="1">
    <location>
        <begin position="15"/>
        <end position="32"/>
    </location>
</feature>
<feature type="compositionally biased region" description="Basic and acidic residues" evidence="1">
    <location>
        <begin position="1"/>
        <end position="14"/>
    </location>
</feature>
<dbReference type="Proteomes" id="UP000182306">
    <property type="component" value="Plasmid C"/>
</dbReference>
<reference evidence="2 3" key="1">
    <citation type="submission" date="2015-10" db="EMBL/GenBank/DDBJ databases">
        <title>Genomic differences between typical nodule nitrogen-fixing rhizobial strains and those coming from bean seeds.</title>
        <authorList>
            <person name="Peralta H."/>
            <person name="Aguilar-Vera A."/>
            <person name="Diaz R."/>
            <person name="Mora Y."/>
            <person name="Martinez-Batallar G."/>
            <person name="Salazar E."/>
            <person name="Vargas-Lagunas C."/>
            <person name="Encarnacion S."/>
            <person name="Girard L."/>
            <person name="Mora J."/>
        </authorList>
    </citation>
    <scope>NUCLEOTIDE SEQUENCE [LARGE SCALE GENOMIC DNA]</scope>
    <source>
        <strain evidence="2 3">CFNEI 73</strain>
        <plasmid evidence="2 3">C</plasmid>
    </source>
</reference>
<gene>
    <name evidence="2" type="ORF">SAMCFNEI73_pC1544</name>
</gene>
<organism evidence="2 3">
    <name type="scientific">Sinorhizobium americanum</name>
    <dbReference type="NCBI Taxonomy" id="194963"/>
    <lineage>
        <taxon>Bacteria</taxon>
        <taxon>Pseudomonadati</taxon>
        <taxon>Pseudomonadota</taxon>
        <taxon>Alphaproteobacteria</taxon>
        <taxon>Hyphomicrobiales</taxon>
        <taxon>Rhizobiaceae</taxon>
        <taxon>Sinorhizobium/Ensifer group</taxon>
        <taxon>Sinorhizobium</taxon>
    </lineage>
</organism>
<proteinExistence type="predicted"/>
<keyword evidence="2" id="KW-0614">Plasmid</keyword>
<feature type="region of interest" description="Disordered" evidence="1">
    <location>
        <begin position="1"/>
        <end position="60"/>
    </location>
</feature>
<dbReference type="AlphaFoldDB" id="A0A1L3LYU3"/>
<evidence type="ECO:0000256" key="1">
    <source>
        <dbReference type="SAM" id="MobiDB-lite"/>
    </source>
</evidence>
<evidence type="ECO:0000313" key="2">
    <source>
        <dbReference type="EMBL" id="APG95248.1"/>
    </source>
</evidence>
<keyword evidence="3" id="KW-1185">Reference proteome</keyword>
<name>A0A1L3LYU3_9HYPH</name>
<sequence>MTAAHRELSRHDEQSGANVQSGAAEQASSISQGRFGKGRIDLPAAFKTPPNTGLKAFNNG</sequence>
<dbReference type="EMBL" id="CP013110">
    <property type="protein sequence ID" value="APG95248.1"/>
    <property type="molecule type" value="Genomic_DNA"/>
</dbReference>